<feature type="region of interest" description="Disordered" evidence="7">
    <location>
        <begin position="1618"/>
        <end position="1642"/>
    </location>
</feature>
<feature type="compositionally biased region" description="Basic residues" evidence="7">
    <location>
        <begin position="1588"/>
        <end position="1597"/>
    </location>
</feature>
<protein>
    <recommendedName>
        <fullName evidence="15">Transmembrane protein 131</fullName>
    </recommendedName>
</protein>
<keyword evidence="6 8" id="KW-0472">Membrane</keyword>
<keyword evidence="3 8" id="KW-0812">Transmembrane</keyword>
<feature type="domain" description="TMEM131 second Ig-like" evidence="10">
    <location>
        <begin position="242"/>
        <end position="342"/>
    </location>
</feature>
<evidence type="ECO:0000256" key="4">
    <source>
        <dbReference type="ARBA" id="ARBA00022729"/>
    </source>
</evidence>
<dbReference type="Pfam" id="PF24499">
    <property type="entry name" value="Ig_TMEM131L_4"/>
    <property type="match status" value="1"/>
</dbReference>
<dbReference type="PANTHER" id="PTHR22050:SF0">
    <property type="entry name" value="TRANSMEMBRANE PROTEIN 131 HOMOLOG"/>
    <property type="match status" value="1"/>
</dbReference>
<feature type="domain" description="Transmembrane protein 131-like N-terminal" evidence="9">
    <location>
        <begin position="142"/>
        <end position="224"/>
    </location>
</feature>
<dbReference type="PANTHER" id="PTHR22050">
    <property type="entry name" value="RW1 PROTEIN HOMOLOG"/>
    <property type="match status" value="1"/>
</dbReference>
<feature type="region of interest" description="Disordered" evidence="7">
    <location>
        <begin position="1665"/>
        <end position="1686"/>
    </location>
</feature>
<accession>A0A813M0Z8</accession>
<proteinExistence type="inferred from homology"/>
<feature type="domain" description="TMEM131L fifth Ig-like" evidence="12">
    <location>
        <begin position="1339"/>
        <end position="1406"/>
    </location>
</feature>
<comment type="caution">
    <text evidence="13">The sequence shown here is derived from an EMBL/GenBank/DDBJ whole genome shotgun (WGS) entry which is preliminary data.</text>
</comment>
<evidence type="ECO:0000256" key="1">
    <source>
        <dbReference type="ARBA" id="ARBA00004479"/>
    </source>
</evidence>
<evidence type="ECO:0000313" key="14">
    <source>
        <dbReference type="Proteomes" id="UP000663879"/>
    </source>
</evidence>
<dbReference type="InterPro" id="IPR055436">
    <property type="entry name" value="Ig_TMEM131L_4"/>
</dbReference>
<feature type="region of interest" description="Disordered" evidence="7">
    <location>
        <begin position="2094"/>
        <end position="2122"/>
    </location>
</feature>
<evidence type="ECO:0000256" key="3">
    <source>
        <dbReference type="ARBA" id="ARBA00022692"/>
    </source>
</evidence>
<reference evidence="13" key="1">
    <citation type="submission" date="2021-02" db="EMBL/GenBank/DDBJ databases">
        <authorList>
            <person name="Nowell W R."/>
        </authorList>
    </citation>
    <scope>NUCLEOTIDE SEQUENCE</scope>
    <source>
        <strain evidence="13">Ploen Becks lab</strain>
    </source>
</reference>
<sequence>MTCYDKSEMYYHQIKHFNSSNQSTNSNHLTNYKKYLKFSTRNAYNLGQFSKINFVLSILIYFLITNCISYVQSQESNYYFNDGDAIKAGGEANNNHLENLFNKNFFSVFSNEFTLLNSLESQSLKESTNNLKYSDDDSNQRVEFRPNLLDFKEHQIGVPNVQTVFIINSEKEPLKLESISGSTIHFYCSFFVDKVIPPDGNSSFDVYFLARELGHVKSALYINTNKGIFKYIVKGTGIKNEYKLKPILNARIPINTSFSSIVEFHNPTSVHLQITEIYSSDDDLHLELPNFENTTKSENNKILNSINNKQFWNLEPFETKPIVVVRFMGRNANNHTAFICIKTTQTTNKIPVDKTPVIINKTGQTSEIKTGTYESKKDVSFVLPVELEVAQYSSIFTPYEQIDFGIVTRKSKNSNLGSFLPAFFNSPISNFYISHFYDAIDPNCIERVVDLYFTNSGPNYLTIKNISLVRSNPAVKIYFRSSLVLPPTTQQLTKIGEIRYNPLKSNKPYHNYGKIIVRTNDTNKILQLNYNADLYEGAIEYDKDLTKFSVQEFKNYVKKPNVDEETLRYFDLFNTFDFPIVVYKIELNEIARKFFKILDFNDPVTLYKTSDSNLKTNILNTFRLKFDKKEFLLKQHEQRLSFKKQLPFQLTNFFSKIPKINLFTNLTNFEIPLFIYDGSLVFSKFDTNDEYSQQEFSEFNLDGILLNTVKKTRFQIINYNPINITINSIEISKTFNSTYKDIEINLKLELIQSEPLMSKYDNLRKNDFIKKIYIQKVNQKSIIIVPPHSRVLVDLIVSNNIQKYSHIKNPSSFLTTGIFNYNVKVMTDYEVKDLPIRFKLINGTIELTNKDSSEISKISFKTFPHHIAYYPIHLKSTFAKDLSIQSVIFKEYGDVFKFKWEEYSEDEFKNTSDYMTSYFPSFGLIKANKSILIGHILFDTKYLCKDMCYLGFEPNKNSSLKEISTASISSLKMLQTAPQSLIHDLWLKTFQINKLNFLNSNRLLEALDFDKSLLDIYTRKFQMFDEMKHEFRSSMKILIDKEDDSNLTLNYSFPIEFNLEWPHFLRKNNAQCIRFGSSQILVGASTRNFTLHNPSNTTVLMQIMLLDTYTSKENFLKFLQQNSFANTYENAELNLSLFNSSQQLFSLTLNHKNLHQHKKINKILHDLDIQADKKSIITLLEPQETAILKIKFSPISLGNFDNFLIIRNNLTILDTYHLKADAGTAEIRINNQPPSHTSTFLSNQFKHKTIDEAFLEINMSDKSDVCDSMNRERKNLNLFPINSSLSNILEYLNVLDDNDVNCKQRGDPACHQPKEDDSNMKWYKNREGIVLRDLFKIENIGNTDIFIFKILLDGEPCISQGFEVFNCSPFRVGYESDKKYFLDIRYQPDFTSSFNSKKLTLVTNIGDLNFIIQVKIPYDLLSFCHDSLPRPPLESYLFYLCFGLLSFLITIIFLSSIFESKSLVNFQLTTIKQFKTLNEHKWMNVKEIFNEYNNQKEQIANSIKNTHVISRTKSLNTEIENSQKQPKSPRSTTKEKDNFGFEPLEIDINPKVPSSPRNKERKQQVTRPVTPPSPPVEVNTENFIKKTNDKKKSRVKNSKIDNEKIPKLETVYKIMSSSSSGSISANSNSSSGSSTPSASISPVQFNENISKPVIKQQLIQQEIQKEPIHLSRNTKQKNEKKPPNRINHKILVENTINNALNNIKNNSERTQNSLGKSENLNNNNNNINNVGTVDQNVNFLALLNLLSYQQQNQLPKNQPGTEILQTEDDILSIQLKNLHQLNQQLSQMNLMTNTNIGALDNQETNNMAYLTNDSSYISYDQELANILLNSNLNENLENFSRSVSILSKRSSSSSVSRSSSRVFKPIKTNKNNQSKEDTESISTSFEDEIMIENRSSNTTPTSDFWDVPKSNDDIDDTFIIEDFNPDDEYDNMVKETEKFSSLFHNMDQKFEFTNPEKSFKAKKPLGKAYSTPFNDSKSQNIYLNKNFKLNFDDSIDAHKKFGPIGSNRLLNSNNYSNSTGYLMSNSDLFSDVSNFNEFRLFGDENKSDLNMALDSLIPSSEIWSMTSSNNHLLTNPNQAWNSVLLNDFDSLTSPQNKVNDPVNSDESIKNIWSSDYNNDETK</sequence>
<feature type="domain" description="TMEM131L fourth Ig-like" evidence="11">
    <location>
        <begin position="1083"/>
        <end position="1217"/>
    </location>
</feature>
<dbReference type="InterPro" id="IPR022113">
    <property type="entry name" value="TMEM131L_N"/>
</dbReference>
<dbReference type="GO" id="GO:0016020">
    <property type="term" value="C:membrane"/>
    <property type="evidence" value="ECO:0007669"/>
    <property type="project" value="UniProtKB-SubCell"/>
</dbReference>
<organism evidence="13 14">
    <name type="scientific">Brachionus calyciflorus</name>
    <dbReference type="NCBI Taxonomy" id="104777"/>
    <lineage>
        <taxon>Eukaryota</taxon>
        <taxon>Metazoa</taxon>
        <taxon>Spiralia</taxon>
        <taxon>Gnathifera</taxon>
        <taxon>Rotifera</taxon>
        <taxon>Eurotatoria</taxon>
        <taxon>Monogononta</taxon>
        <taxon>Pseudotrocha</taxon>
        <taxon>Ploima</taxon>
        <taxon>Brachionidae</taxon>
        <taxon>Brachionus</taxon>
    </lineage>
</organism>
<evidence type="ECO:0000256" key="7">
    <source>
        <dbReference type="SAM" id="MobiDB-lite"/>
    </source>
</evidence>
<dbReference type="Pfam" id="PF24501">
    <property type="entry name" value="Ig_TMEM131L_5"/>
    <property type="match status" value="1"/>
</dbReference>
<feature type="region of interest" description="Disordered" evidence="7">
    <location>
        <begin position="1855"/>
        <end position="1881"/>
    </location>
</feature>
<dbReference type="Gene3D" id="2.60.40.10">
    <property type="entry name" value="Immunoglobulins"/>
    <property type="match status" value="1"/>
</dbReference>
<evidence type="ECO:0000313" key="13">
    <source>
        <dbReference type="EMBL" id="CAF0705610.1"/>
    </source>
</evidence>
<evidence type="ECO:0008006" key="15">
    <source>
        <dbReference type="Google" id="ProtNLM"/>
    </source>
</evidence>
<dbReference type="InterPro" id="IPR013783">
    <property type="entry name" value="Ig-like_fold"/>
</dbReference>
<evidence type="ECO:0000256" key="8">
    <source>
        <dbReference type="SAM" id="Phobius"/>
    </source>
</evidence>
<dbReference type="InterPro" id="IPR055437">
    <property type="entry name" value="TMEM131L_Ig_5"/>
</dbReference>
<dbReference type="Pfam" id="PF12371">
    <property type="entry name" value="TMEM131_like_N"/>
    <property type="match status" value="1"/>
</dbReference>
<evidence type="ECO:0000259" key="11">
    <source>
        <dbReference type="Pfam" id="PF24499"/>
    </source>
</evidence>
<name>A0A813M0Z8_9BILA</name>
<dbReference type="Pfam" id="PF24495">
    <property type="entry name" value="Ig_TMEM131_2"/>
    <property type="match status" value="1"/>
</dbReference>
<evidence type="ECO:0000256" key="5">
    <source>
        <dbReference type="ARBA" id="ARBA00022989"/>
    </source>
</evidence>
<dbReference type="OrthoDB" id="168404at2759"/>
<keyword evidence="14" id="KW-1185">Reference proteome</keyword>
<dbReference type="Proteomes" id="UP000663879">
    <property type="component" value="Unassembled WGS sequence"/>
</dbReference>
<evidence type="ECO:0000256" key="2">
    <source>
        <dbReference type="ARBA" id="ARBA00006682"/>
    </source>
</evidence>
<feature type="compositionally biased region" description="Polar residues" evidence="7">
    <location>
        <begin position="1514"/>
        <end position="1531"/>
    </location>
</feature>
<keyword evidence="5 8" id="KW-1133">Transmembrane helix</keyword>
<feature type="region of interest" description="Disordered" evidence="7">
    <location>
        <begin position="1514"/>
        <end position="1601"/>
    </location>
</feature>
<dbReference type="InterPro" id="IPR039877">
    <property type="entry name" value="TMEM131-like"/>
</dbReference>
<evidence type="ECO:0000259" key="12">
    <source>
        <dbReference type="Pfam" id="PF24501"/>
    </source>
</evidence>
<dbReference type="InterPro" id="IPR056311">
    <property type="entry name" value="TMEM131_Ig_2"/>
</dbReference>
<feature type="transmembrane region" description="Helical" evidence="8">
    <location>
        <begin position="43"/>
        <end position="64"/>
    </location>
</feature>
<gene>
    <name evidence="13" type="ORF">OXX778_LOCUS274</name>
</gene>
<comment type="subcellular location">
    <subcellularLocation>
        <location evidence="1">Membrane</location>
        <topology evidence="1">Single-pass type I membrane protein</topology>
    </subcellularLocation>
</comment>
<keyword evidence="4" id="KW-0732">Signal</keyword>
<evidence type="ECO:0000259" key="10">
    <source>
        <dbReference type="Pfam" id="PF24495"/>
    </source>
</evidence>
<comment type="similarity">
    <text evidence="2">Belongs to the TMEM131 family.</text>
</comment>
<dbReference type="EMBL" id="CAJNOC010000012">
    <property type="protein sequence ID" value="CAF0705610.1"/>
    <property type="molecule type" value="Genomic_DNA"/>
</dbReference>
<evidence type="ECO:0000259" key="9">
    <source>
        <dbReference type="Pfam" id="PF12371"/>
    </source>
</evidence>
<feature type="compositionally biased region" description="Polar residues" evidence="7">
    <location>
        <begin position="2094"/>
        <end position="2116"/>
    </location>
</feature>
<evidence type="ECO:0000256" key="6">
    <source>
        <dbReference type="ARBA" id="ARBA00023136"/>
    </source>
</evidence>